<reference evidence="1 2" key="1">
    <citation type="submission" date="2018-06" db="EMBL/GenBank/DDBJ databases">
        <authorList>
            <consortium name="Pathogen Informatics"/>
            <person name="Doyle S."/>
        </authorList>
    </citation>
    <scope>NUCLEOTIDE SEQUENCE [LARGE SCALE GENOMIC DNA]</scope>
    <source>
        <strain evidence="1 2">NCTC9426</strain>
    </source>
</reference>
<dbReference type="EMBL" id="UGPZ01000002">
    <property type="protein sequence ID" value="STY90600.1"/>
    <property type="molecule type" value="Genomic_DNA"/>
</dbReference>
<gene>
    <name evidence="1" type="ORF">NCTC9426_00621</name>
</gene>
<accession>A0A378PQP9</accession>
<dbReference type="AlphaFoldDB" id="A0A378PQP9"/>
<sequence>MMTDSNYATFTLRLTGIDLDNIHPNDVGALLSDFSRLLNEDSLKFDSIRQGSAVVSVRANQELYPQILQNFQNGMVKSAYKSLTKTIRKYAKYYPDIQAELWAKPNNKSENQLIETLDYQEYTKTIKQTETLIGKLQKPAHGKDDTDHFTILLANGNQVAVKVNKILSHELAGYLEGLWLADSLIEFTGIAKYQLTGWQMKLSEFTAQSFVVLPNKNELTKWADDFHTCGESGWRALDNPEQTWLMERHSS</sequence>
<evidence type="ECO:0000313" key="2">
    <source>
        <dbReference type="Proteomes" id="UP000254133"/>
    </source>
</evidence>
<proteinExistence type="predicted"/>
<name>A0A378PQP9_MORBO</name>
<organism evidence="1 2">
    <name type="scientific">Moraxella bovis</name>
    <dbReference type="NCBI Taxonomy" id="476"/>
    <lineage>
        <taxon>Bacteria</taxon>
        <taxon>Pseudomonadati</taxon>
        <taxon>Pseudomonadota</taxon>
        <taxon>Gammaproteobacteria</taxon>
        <taxon>Moraxellales</taxon>
        <taxon>Moraxellaceae</taxon>
        <taxon>Moraxella</taxon>
    </lineage>
</organism>
<evidence type="ECO:0000313" key="1">
    <source>
        <dbReference type="EMBL" id="STY90600.1"/>
    </source>
</evidence>
<protein>
    <submittedName>
        <fullName evidence="1">Uncharacterized protein</fullName>
    </submittedName>
</protein>
<dbReference type="Proteomes" id="UP000254133">
    <property type="component" value="Unassembled WGS sequence"/>
</dbReference>